<dbReference type="PANTHER" id="PTHR43280">
    <property type="entry name" value="ARAC-FAMILY TRANSCRIPTIONAL REGULATOR"/>
    <property type="match status" value="1"/>
</dbReference>
<comment type="caution">
    <text evidence="6">The sequence shown here is derived from an EMBL/GenBank/DDBJ whole genome shotgun (WGS) entry which is preliminary data.</text>
</comment>
<reference evidence="6 7" key="1">
    <citation type="journal article" date="2009" name="Int. J. Syst. Evol. Microbiol.">
        <title>Paenibacillus contaminans sp. nov., isolated from a contaminated laboratory plate.</title>
        <authorList>
            <person name="Chou J.H."/>
            <person name="Lee J.H."/>
            <person name="Lin M.C."/>
            <person name="Chang P.S."/>
            <person name="Arun A.B."/>
            <person name="Young C.C."/>
            <person name="Chen W.M."/>
        </authorList>
    </citation>
    <scope>NUCLEOTIDE SEQUENCE [LARGE SCALE GENOMIC DNA]</scope>
    <source>
        <strain evidence="6 7">CKOBP-6</strain>
    </source>
</reference>
<dbReference type="SMART" id="SM00342">
    <property type="entry name" value="HTH_ARAC"/>
    <property type="match status" value="1"/>
</dbReference>
<dbReference type="InterPro" id="IPR018060">
    <property type="entry name" value="HTH_AraC"/>
</dbReference>
<evidence type="ECO:0000256" key="3">
    <source>
        <dbReference type="ARBA" id="ARBA00023163"/>
    </source>
</evidence>
<keyword evidence="1" id="KW-0805">Transcription regulation</keyword>
<dbReference type="Pfam" id="PF17853">
    <property type="entry name" value="GGDEF_2"/>
    <property type="match status" value="1"/>
</dbReference>
<evidence type="ECO:0000313" key="7">
    <source>
        <dbReference type="Proteomes" id="UP000250369"/>
    </source>
</evidence>
<proteinExistence type="predicted"/>
<evidence type="ECO:0000313" key="6">
    <source>
        <dbReference type="EMBL" id="RAV20891.1"/>
    </source>
</evidence>
<dbReference type="Proteomes" id="UP000250369">
    <property type="component" value="Unassembled WGS sequence"/>
</dbReference>
<keyword evidence="3" id="KW-0804">Transcription</keyword>
<dbReference type="InterPro" id="IPR009057">
    <property type="entry name" value="Homeodomain-like_sf"/>
</dbReference>
<keyword evidence="4" id="KW-1133">Transmembrane helix</keyword>
<keyword evidence="4" id="KW-0812">Transmembrane</keyword>
<keyword evidence="2" id="KW-0238">DNA-binding</keyword>
<dbReference type="RefSeq" id="WP_113031170.1">
    <property type="nucleotide sequence ID" value="NZ_QMFB01000006.1"/>
</dbReference>
<dbReference type="GO" id="GO:0043565">
    <property type="term" value="F:sequence-specific DNA binding"/>
    <property type="evidence" value="ECO:0007669"/>
    <property type="project" value="InterPro"/>
</dbReference>
<gene>
    <name evidence="6" type="ORF">DQG23_12420</name>
</gene>
<keyword evidence="7" id="KW-1185">Reference proteome</keyword>
<feature type="domain" description="HTH araC/xylS-type" evidence="5">
    <location>
        <begin position="683"/>
        <end position="781"/>
    </location>
</feature>
<dbReference type="Pfam" id="PF12833">
    <property type="entry name" value="HTH_18"/>
    <property type="match status" value="1"/>
</dbReference>
<dbReference type="Gene3D" id="1.10.10.60">
    <property type="entry name" value="Homeodomain-like"/>
    <property type="match status" value="2"/>
</dbReference>
<evidence type="ECO:0000259" key="5">
    <source>
        <dbReference type="PROSITE" id="PS01124"/>
    </source>
</evidence>
<sequence>MLNRWPLFRRSRNYYFRLMTFTLLVTLLPIMLLSFLYYRNTMAAIKLELHTANSNYLNQTATAVEIIVNQIGKSVEQLTMDSSLRAFENFPQGHYYEHISGTLKDEDLTGLERYISSKQKVWNMLDNMKSSNEYIHSVQLIDRAKEIVLSSVDYPEEQPGEPVKMRLPEQVMTYPYFMDIQNVKQRNGSQRQILPLIYQSPSMKNVVIVNLDVRKLYDNVIKKLENQAGRQFFILSAENKLIVSDGLSDEYGRIGDELMSRKKTDAPGVGPAVLDEEGKNRLILYKTSSALGWTFVATVNLNRLYDNVSSLRGLLLMESFILVAVAAGLAFMTSRSMYLPVFRLLTYIRNISQSEKGRPDEMRPLDEFKLIQSSFEEAIADRRSLQSRLKESLPAYREKFLVSLVRGDKYDKEETVERMAFLGIDFCLEQIVLLNVYYEQPGSAGRDFANDNLNKLRMKDELERCFALKRHVIVVEMANDLFTVLMNWEEERMADIFALAEAAQEEIKLSLGIHSLMGIGRFCSDANGLKRAFEEAEEAVRCRNIAGAGAVVYIEDVRLEGTPALYYPKEKETTLNRFIKNGDALNAKRMLAEFVADLKSQQACLHFHQVQRVFVQLLASFMETADQLRFDLEAAMQTKTNLYGVLLQKRNMNETFSWLEEVIQFLCDRIDSAFRTKSRTYVEEAIRLIERHYADELSLTWVADRLQLNPSYLSRMFKEKQGIGFMEYVTIVRIEKSKQMLLETGMKVKDICDRLGYTKVNSFIRIFKQLTGKTPGEYRKSYEEK</sequence>
<dbReference type="InterPro" id="IPR018062">
    <property type="entry name" value="HTH_AraC-typ_CS"/>
</dbReference>
<keyword evidence="4" id="KW-0472">Membrane</keyword>
<dbReference type="PANTHER" id="PTHR43280:SF2">
    <property type="entry name" value="HTH-TYPE TRANSCRIPTIONAL REGULATOR EXSA"/>
    <property type="match status" value="1"/>
</dbReference>
<dbReference type="PROSITE" id="PS00041">
    <property type="entry name" value="HTH_ARAC_FAMILY_1"/>
    <property type="match status" value="1"/>
</dbReference>
<protein>
    <recommendedName>
        <fullName evidence="5">HTH araC/xylS-type domain-containing protein</fullName>
    </recommendedName>
</protein>
<evidence type="ECO:0000256" key="4">
    <source>
        <dbReference type="SAM" id="Phobius"/>
    </source>
</evidence>
<organism evidence="6 7">
    <name type="scientific">Paenibacillus contaminans</name>
    <dbReference type="NCBI Taxonomy" id="450362"/>
    <lineage>
        <taxon>Bacteria</taxon>
        <taxon>Bacillati</taxon>
        <taxon>Bacillota</taxon>
        <taxon>Bacilli</taxon>
        <taxon>Bacillales</taxon>
        <taxon>Paenibacillaceae</taxon>
        <taxon>Paenibacillus</taxon>
    </lineage>
</organism>
<dbReference type="PROSITE" id="PS01124">
    <property type="entry name" value="HTH_ARAC_FAMILY_2"/>
    <property type="match status" value="1"/>
</dbReference>
<dbReference type="AlphaFoldDB" id="A0A329MLT4"/>
<evidence type="ECO:0000256" key="2">
    <source>
        <dbReference type="ARBA" id="ARBA00023125"/>
    </source>
</evidence>
<dbReference type="SUPFAM" id="SSF46689">
    <property type="entry name" value="Homeodomain-like"/>
    <property type="match status" value="2"/>
</dbReference>
<feature type="transmembrane region" description="Helical" evidence="4">
    <location>
        <begin position="313"/>
        <end position="333"/>
    </location>
</feature>
<dbReference type="InterPro" id="IPR041522">
    <property type="entry name" value="CdaR_GGDEF"/>
</dbReference>
<evidence type="ECO:0000256" key="1">
    <source>
        <dbReference type="ARBA" id="ARBA00023015"/>
    </source>
</evidence>
<name>A0A329MLT4_9BACL</name>
<dbReference type="GO" id="GO:0003700">
    <property type="term" value="F:DNA-binding transcription factor activity"/>
    <property type="evidence" value="ECO:0007669"/>
    <property type="project" value="InterPro"/>
</dbReference>
<feature type="transmembrane region" description="Helical" evidence="4">
    <location>
        <begin position="14"/>
        <end position="38"/>
    </location>
</feature>
<accession>A0A329MLT4</accession>
<dbReference type="OrthoDB" id="1975037at2"/>
<dbReference type="EMBL" id="QMFB01000006">
    <property type="protein sequence ID" value="RAV20891.1"/>
    <property type="molecule type" value="Genomic_DNA"/>
</dbReference>